<organism evidence="3 4">
    <name type="scientific">Fusarium oligoseptatum</name>
    <dbReference type="NCBI Taxonomy" id="2604345"/>
    <lineage>
        <taxon>Eukaryota</taxon>
        <taxon>Fungi</taxon>
        <taxon>Dikarya</taxon>
        <taxon>Ascomycota</taxon>
        <taxon>Pezizomycotina</taxon>
        <taxon>Sordariomycetes</taxon>
        <taxon>Hypocreomycetidae</taxon>
        <taxon>Hypocreales</taxon>
        <taxon>Nectriaceae</taxon>
        <taxon>Fusarium</taxon>
        <taxon>Fusarium solani species complex</taxon>
    </lineage>
</organism>
<protein>
    <submittedName>
        <fullName evidence="3">Uncharacterized protein</fullName>
    </submittedName>
</protein>
<keyword evidence="4" id="KW-1185">Reference proteome</keyword>
<keyword evidence="2" id="KW-0812">Transmembrane</keyword>
<dbReference type="Pfam" id="PF01544">
    <property type="entry name" value="CorA"/>
    <property type="match status" value="1"/>
</dbReference>
<dbReference type="GO" id="GO:0046873">
    <property type="term" value="F:metal ion transmembrane transporter activity"/>
    <property type="evidence" value="ECO:0007669"/>
    <property type="project" value="InterPro"/>
</dbReference>
<reference evidence="3 4" key="1">
    <citation type="submission" date="2017-06" db="EMBL/GenBank/DDBJ databases">
        <title>Comparative genomic analysis of Ambrosia Fusariam Clade fungi.</title>
        <authorList>
            <person name="Stajich J.E."/>
            <person name="Carrillo J."/>
            <person name="Kijimoto T."/>
            <person name="Eskalen A."/>
            <person name="O'Donnell K."/>
            <person name="Kasson M."/>
        </authorList>
    </citation>
    <scope>NUCLEOTIDE SEQUENCE [LARGE SCALE GENOMIC DNA]</scope>
    <source>
        <strain evidence="3 4">NRRL62579</strain>
    </source>
</reference>
<keyword evidence="2" id="KW-0472">Membrane</keyword>
<evidence type="ECO:0000256" key="1">
    <source>
        <dbReference type="SAM" id="MobiDB-lite"/>
    </source>
</evidence>
<name>A0A428TLT3_9HYPO</name>
<dbReference type="GO" id="GO:0016020">
    <property type="term" value="C:membrane"/>
    <property type="evidence" value="ECO:0007669"/>
    <property type="project" value="InterPro"/>
</dbReference>
<keyword evidence="2" id="KW-1133">Transmembrane helix</keyword>
<feature type="compositionally biased region" description="Basic and acidic residues" evidence="1">
    <location>
        <begin position="294"/>
        <end position="303"/>
    </location>
</feature>
<dbReference type="AlphaFoldDB" id="A0A428TLT3"/>
<feature type="region of interest" description="Disordered" evidence="1">
    <location>
        <begin position="84"/>
        <end position="126"/>
    </location>
</feature>
<feature type="region of interest" description="Disordered" evidence="1">
    <location>
        <begin position="294"/>
        <end position="316"/>
    </location>
</feature>
<dbReference type="InterPro" id="IPR002523">
    <property type="entry name" value="MgTranspt_CorA/ZnTranspt_ZntB"/>
</dbReference>
<dbReference type="EMBL" id="NKCK01000071">
    <property type="protein sequence ID" value="RSM02976.1"/>
    <property type="molecule type" value="Genomic_DNA"/>
</dbReference>
<feature type="transmembrane region" description="Helical" evidence="2">
    <location>
        <begin position="227"/>
        <end position="250"/>
    </location>
</feature>
<dbReference type="STRING" id="1325735.A0A428TLT3"/>
<proteinExistence type="predicted"/>
<dbReference type="Gene3D" id="1.20.58.340">
    <property type="entry name" value="Magnesium transport protein CorA, transmembrane region"/>
    <property type="match status" value="1"/>
</dbReference>
<feature type="compositionally biased region" description="Basic and acidic residues" evidence="1">
    <location>
        <begin position="101"/>
        <end position="116"/>
    </location>
</feature>
<sequence length="316" mass="34914">MCPDYYDPQFTTFGNICQSVINDLPRSAMELVSKIMASLVTAVDGPYYAGLNESLLTIFESETSAQTARQLEFYKNFQRLVTSRTRPRSMKSRSKASVEGPRARRDAPNSESDHSGSENQSPTTLETINDEVECFRVIMDIRDELSMISSVFSEQEQVIQSVMNNIKKPIPPKGSDAHATRYADPTTDQLKGAEAQVVEKSLGHLLSLKLEVSNFALQVKADKQSSLLFAFTVVTVLYAPMSFVTSFFAIPSRDFPQDGGVSWNQRQIGGGLAISLVVTIVLVVLTVINKNEKDDKNGNDGKKSNKGKKTMEMSMA</sequence>
<accession>A0A428TLT3</accession>
<evidence type="ECO:0000313" key="4">
    <source>
        <dbReference type="Proteomes" id="UP000287144"/>
    </source>
</evidence>
<evidence type="ECO:0000256" key="2">
    <source>
        <dbReference type="SAM" id="Phobius"/>
    </source>
</evidence>
<gene>
    <name evidence="3" type="ORF">CEP52_007661</name>
</gene>
<feature type="transmembrane region" description="Helical" evidence="2">
    <location>
        <begin position="270"/>
        <end position="288"/>
    </location>
</feature>
<evidence type="ECO:0000313" key="3">
    <source>
        <dbReference type="EMBL" id="RSM02976.1"/>
    </source>
</evidence>
<comment type="caution">
    <text evidence="3">The sequence shown here is derived from an EMBL/GenBank/DDBJ whole genome shotgun (WGS) entry which is preliminary data.</text>
</comment>
<feature type="compositionally biased region" description="Polar residues" evidence="1">
    <location>
        <begin position="117"/>
        <end position="126"/>
    </location>
</feature>
<feature type="compositionally biased region" description="Basic residues" evidence="1">
    <location>
        <begin position="85"/>
        <end position="94"/>
    </location>
</feature>
<dbReference type="Proteomes" id="UP000287144">
    <property type="component" value="Unassembled WGS sequence"/>
</dbReference>